<proteinExistence type="predicted"/>
<keyword evidence="1" id="KW-0472">Membrane</keyword>
<keyword evidence="1" id="KW-1133">Transmembrane helix</keyword>
<evidence type="ECO:0000313" key="3">
    <source>
        <dbReference type="Proteomes" id="UP000218731"/>
    </source>
</evidence>
<organism evidence="2 3">
    <name type="scientific">Pseudomonas putida</name>
    <name type="common">Arthrobacter siderocapsulatus</name>
    <dbReference type="NCBI Taxonomy" id="303"/>
    <lineage>
        <taxon>Bacteria</taxon>
        <taxon>Pseudomonadati</taxon>
        <taxon>Pseudomonadota</taxon>
        <taxon>Gammaproteobacteria</taxon>
        <taxon>Pseudomonadales</taxon>
        <taxon>Pseudomonadaceae</taxon>
        <taxon>Pseudomonas</taxon>
    </lineage>
</organism>
<protein>
    <submittedName>
        <fullName evidence="2">Uncharacterized protein</fullName>
    </submittedName>
</protein>
<keyword evidence="1" id="KW-0812">Transmembrane</keyword>
<feature type="transmembrane region" description="Helical" evidence="1">
    <location>
        <begin position="42"/>
        <end position="68"/>
    </location>
</feature>
<reference evidence="2 3" key="1">
    <citation type="submission" date="2015-11" db="EMBL/GenBank/DDBJ databases">
        <title>Complete genome sequencing of a biphenyl-degrading bacterium, Pseudomonas putida KF715 (=NBRC110667).</title>
        <authorList>
            <person name="Suenaga H."/>
            <person name="Fujihara N."/>
            <person name="Watanabe T."/>
            <person name="Hirose J."/>
            <person name="Kimura N."/>
            <person name="Yamazoe A."/>
            <person name="Hosoyama A."/>
            <person name="Shimodaira J."/>
            <person name="Furukawa K."/>
        </authorList>
    </citation>
    <scope>NUCLEOTIDE SEQUENCE [LARGE SCALE GENOMIC DNA]</scope>
    <source>
        <strain evidence="2 3">KF715</strain>
    </source>
</reference>
<gene>
    <name evidence="2" type="ORF">KF715C_ch35270</name>
</gene>
<accession>A0A1L7NF62</accession>
<evidence type="ECO:0000256" key="1">
    <source>
        <dbReference type="SAM" id="Phobius"/>
    </source>
</evidence>
<sequence length="120" mass="13160">MKQVPSHSFSGRLGFGLGKVWRILISKIVSSQSSPQRPRSHFLVMAGGKLLCLLGLAAVALTFSLLIITNLVVTLIRSWWDTAERIANREESVPDALGADLYIGDYDSNGHYIGDFKSPD</sequence>
<evidence type="ECO:0000313" key="2">
    <source>
        <dbReference type="EMBL" id="BAW24100.1"/>
    </source>
</evidence>
<dbReference type="AlphaFoldDB" id="A0A1L7NF62"/>
<dbReference type="EMBL" id="AP015029">
    <property type="protein sequence ID" value="BAW24100.1"/>
    <property type="molecule type" value="Genomic_DNA"/>
</dbReference>
<dbReference type="RefSeq" id="WP_226033877.1">
    <property type="nucleotide sequence ID" value="NZ_AP015029.1"/>
</dbReference>
<dbReference type="Proteomes" id="UP000218731">
    <property type="component" value="Chromosome 1"/>
</dbReference>
<name>A0A1L7NF62_PSEPU</name>